<feature type="compositionally biased region" description="Polar residues" evidence="1">
    <location>
        <begin position="216"/>
        <end position="233"/>
    </location>
</feature>
<feature type="region of interest" description="Disordered" evidence="1">
    <location>
        <begin position="286"/>
        <end position="336"/>
    </location>
</feature>
<accession>A0ABR1ILH7</accession>
<dbReference type="Proteomes" id="UP001498398">
    <property type="component" value="Unassembled WGS sequence"/>
</dbReference>
<proteinExistence type="predicted"/>
<reference evidence="2 3" key="1">
    <citation type="submission" date="2024-01" db="EMBL/GenBank/DDBJ databases">
        <title>A draft genome for the cacao thread blight pathogen Marasmiellus scandens.</title>
        <authorList>
            <person name="Baruah I.K."/>
            <person name="Leung J."/>
            <person name="Bukari Y."/>
            <person name="Amoako-Attah I."/>
            <person name="Meinhardt L.W."/>
            <person name="Bailey B.A."/>
            <person name="Cohen S.P."/>
        </authorList>
    </citation>
    <scope>NUCLEOTIDE SEQUENCE [LARGE SCALE GENOMIC DNA]</scope>
    <source>
        <strain evidence="2 3">GH-19</strain>
    </source>
</reference>
<gene>
    <name evidence="2" type="ORF">VKT23_019434</name>
</gene>
<evidence type="ECO:0000313" key="3">
    <source>
        <dbReference type="Proteomes" id="UP001498398"/>
    </source>
</evidence>
<feature type="region of interest" description="Disordered" evidence="1">
    <location>
        <begin position="216"/>
        <end position="266"/>
    </location>
</feature>
<evidence type="ECO:0000256" key="1">
    <source>
        <dbReference type="SAM" id="MobiDB-lite"/>
    </source>
</evidence>
<comment type="caution">
    <text evidence="2">The sequence shown here is derived from an EMBL/GenBank/DDBJ whole genome shotgun (WGS) entry which is preliminary data.</text>
</comment>
<feature type="compositionally biased region" description="Polar residues" evidence="1">
    <location>
        <begin position="313"/>
        <end position="326"/>
    </location>
</feature>
<feature type="region of interest" description="Disordered" evidence="1">
    <location>
        <begin position="432"/>
        <end position="477"/>
    </location>
</feature>
<keyword evidence="3" id="KW-1185">Reference proteome</keyword>
<sequence>MQVANLLNSSRLPLGYCWILVRLFRAGELLEKLPTRLTAATKDFDIGPNSSGCSLPLDTAFKKIRKESQWIPGSLLSSILHNAFLPPTLGMLPDPNAVMACCAGLDSPTISVEVLERMLQAERERDAAVRREIGLHSLNASLLRRCSELRRELTELSKSLDRSIDPSDVFLLDISLPAIWMEPSHRGCWRECTAQVPPIHGALTGTALQQQPYPLEKSFNTDSSSLPTAFTSADTHRAPSPEGTSANTSTEHPSLSVPISSTGPAVQQPENAFTIDVGAANSLSIPSASTSSAFSTPAHWQPEGSSAAIGTEATDSFSGPINSTTPHAPFGASAGFSTKHESFSTSISCEGSITRQPEDSSAAMAIDDSDMLGAPTSPSAPHSSLPEDPDAGFGTDVPFSKATEGEMFGDLSPSIDLIAQVLLTQDSSTNSAANAPLFEPGPASQGPQASTPCQQAASNQQSAVDLADSNAPLEDRPHYPLDNIRTEWIPEVKRALVKEMIAKMSRPLSFDLANFCAREADCFECWVCSFSLCDGMNLLGLGDEGKGVLYHVLVRDDYWISLDQEKAIEAFGWSAESFRRAGEEFHLLLMLARRGSYFETTIQDGDKVVESNKALVCNLIKRIVEEWFVADEVRRPKDVLIDVVRLLLTEERKDFMWTEFSKDYVFVSESDEE</sequence>
<feature type="compositionally biased region" description="Low complexity" evidence="1">
    <location>
        <begin position="286"/>
        <end position="298"/>
    </location>
</feature>
<dbReference type="EMBL" id="JBANRG010000101">
    <property type="protein sequence ID" value="KAK7435903.1"/>
    <property type="molecule type" value="Genomic_DNA"/>
</dbReference>
<organism evidence="2 3">
    <name type="scientific">Marasmiellus scandens</name>
    <dbReference type="NCBI Taxonomy" id="2682957"/>
    <lineage>
        <taxon>Eukaryota</taxon>
        <taxon>Fungi</taxon>
        <taxon>Dikarya</taxon>
        <taxon>Basidiomycota</taxon>
        <taxon>Agaricomycotina</taxon>
        <taxon>Agaricomycetes</taxon>
        <taxon>Agaricomycetidae</taxon>
        <taxon>Agaricales</taxon>
        <taxon>Marasmiineae</taxon>
        <taxon>Omphalotaceae</taxon>
        <taxon>Marasmiellus</taxon>
    </lineage>
</organism>
<protein>
    <submittedName>
        <fullName evidence="2">Uncharacterized protein</fullName>
    </submittedName>
</protein>
<name>A0ABR1ILH7_9AGAR</name>
<feature type="region of interest" description="Disordered" evidence="1">
    <location>
        <begin position="369"/>
        <end position="400"/>
    </location>
</feature>
<feature type="compositionally biased region" description="Polar residues" evidence="1">
    <location>
        <begin position="445"/>
        <end position="463"/>
    </location>
</feature>
<feature type="compositionally biased region" description="Polar residues" evidence="1">
    <location>
        <begin position="242"/>
        <end position="266"/>
    </location>
</feature>
<evidence type="ECO:0000313" key="2">
    <source>
        <dbReference type="EMBL" id="KAK7435903.1"/>
    </source>
</evidence>